<reference evidence="3" key="1">
    <citation type="submission" date="2023-03" db="EMBL/GenBank/DDBJ databases">
        <title>Massive genome expansion in bonnet fungi (Mycena s.s.) driven by repeated elements and novel gene families across ecological guilds.</title>
        <authorList>
            <consortium name="Lawrence Berkeley National Laboratory"/>
            <person name="Harder C.B."/>
            <person name="Miyauchi S."/>
            <person name="Viragh M."/>
            <person name="Kuo A."/>
            <person name="Thoen E."/>
            <person name="Andreopoulos B."/>
            <person name="Lu D."/>
            <person name="Skrede I."/>
            <person name="Drula E."/>
            <person name="Henrissat B."/>
            <person name="Morin E."/>
            <person name="Kohler A."/>
            <person name="Barry K."/>
            <person name="LaButti K."/>
            <person name="Morin E."/>
            <person name="Salamov A."/>
            <person name="Lipzen A."/>
            <person name="Mereny Z."/>
            <person name="Hegedus B."/>
            <person name="Baldrian P."/>
            <person name="Stursova M."/>
            <person name="Weitz H."/>
            <person name="Taylor A."/>
            <person name="Grigoriev I.V."/>
            <person name="Nagy L.G."/>
            <person name="Martin F."/>
            <person name="Kauserud H."/>
        </authorList>
    </citation>
    <scope>NUCLEOTIDE SEQUENCE</scope>
    <source>
        <strain evidence="3">9284</strain>
    </source>
</reference>
<keyword evidence="2" id="KW-0472">Membrane</keyword>
<keyword evidence="4" id="KW-1185">Reference proteome</keyword>
<evidence type="ECO:0000256" key="1">
    <source>
        <dbReference type="SAM" id="MobiDB-lite"/>
    </source>
</evidence>
<keyword evidence="2" id="KW-1133">Transmembrane helix</keyword>
<sequence>MICSAGRRVRGRGAMSHSMVRISYLGMLFFGRLEWIIEVFGLPWWIGHGAVSLALNFIGIRLPAGMVSYLLAATNHCSDCTQVPAAPRVPTRHTGDDVFSLVEVVVITTQWTATLFSSFNECSSNYRMKPLHIVLGRKDKLGRTRPSHLSNQTDTEINLTMHPTGSSQIEE</sequence>
<protein>
    <submittedName>
        <fullName evidence="3">Uncharacterized protein</fullName>
    </submittedName>
</protein>
<dbReference type="Proteomes" id="UP001221142">
    <property type="component" value="Unassembled WGS sequence"/>
</dbReference>
<organism evidence="3 4">
    <name type="scientific">Roridomyces roridus</name>
    <dbReference type="NCBI Taxonomy" id="1738132"/>
    <lineage>
        <taxon>Eukaryota</taxon>
        <taxon>Fungi</taxon>
        <taxon>Dikarya</taxon>
        <taxon>Basidiomycota</taxon>
        <taxon>Agaricomycotina</taxon>
        <taxon>Agaricomycetes</taxon>
        <taxon>Agaricomycetidae</taxon>
        <taxon>Agaricales</taxon>
        <taxon>Marasmiineae</taxon>
        <taxon>Mycenaceae</taxon>
        <taxon>Roridomyces</taxon>
    </lineage>
</organism>
<feature type="transmembrane region" description="Helical" evidence="2">
    <location>
        <begin position="43"/>
        <end position="62"/>
    </location>
</feature>
<accession>A0AAD7F6A0</accession>
<gene>
    <name evidence="3" type="ORF">FB45DRAFT_880612</name>
</gene>
<evidence type="ECO:0000256" key="2">
    <source>
        <dbReference type="SAM" id="Phobius"/>
    </source>
</evidence>
<feature type="compositionally biased region" description="Polar residues" evidence="1">
    <location>
        <begin position="147"/>
        <end position="171"/>
    </location>
</feature>
<keyword evidence="2" id="KW-0812">Transmembrane</keyword>
<name>A0AAD7F6A0_9AGAR</name>
<proteinExistence type="predicted"/>
<feature type="transmembrane region" description="Helical" evidence="2">
    <location>
        <begin position="20"/>
        <end position="37"/>
    </location>
</feature>
<evidence type="ECO:0000313" key="3">
    <source>
        <dbReference type="EMBL" id="KAJ7604471.1"/>
    </source>
</evidence>
<evidence type="ECO:0000313" key="4">
    <source>
        <dbReference type="Proteomes" id="UP001221142"/>
    </source>
</evidence>
<dbReference type="EMBL" id="JARKIF010000104">
    <property type="protein sequence ID" value="KAJ7604471.1"/>
    <property type="molecule type" value="Genomic_DNA"/>
</dbReference>
<feature type="region of interest" description="Disordered" evidence="1">
    <location>
        <begin position="142"/>
        <end position="171"/>
    </location>
</feature>
<comment type="caution">
    <text evidence="3">The sequence shown here is derived from an EMBL/GenBank/DDBJ whole genome shotgun (WGS) entry which is preliminary data.</text>
</comment>
<dbReference type="AlphaFoldDB" id="A0AAD7F6A0"/>